<organism evidence="1 2">
    <name type="scientific">Fibrella aquatilis</name>
    <dbReference type="NCBI Taxonomy" id="2817059"/>
    <lineage>
        <taxon>Bacteria</taxon>
        <taxon>Pseudomonadati</taxon>
        <taxon>Bacteroidota</taxon>
        <taxon>Cytophagia</taxon>
        <taxon>Cytophagales</taxon>
        <taxon>Spirosomataceae</taxon>
        <taxon>Fibrella</taxon>
    </lineage>
</organism>
<dbReference type="Proteomes" id="UP000664795">
    <property type="component" value="Unassembled WGS sequence"/>
</dbReference>
<evidence type="ECO:0000313" key="1">
    <source>
        <dbReference type="EMBL" id="MBO0933228.1"/>
    </source>
</evidence>
<gene>
    <name evidence="1" type="ORF">J2I48_19615</name>
</gene>
<keyword evidence="2" id="KW-1185">Reference proteome</keyword>
<proteinExistence type="predicted"/>
<reference evidence="1 2" key="1">
    <citation type="submission" date="2021-03" db="EMBL/GenBank/DDBJ databases">
        <title>Fibrella sp. HMF5036 genome sequencing and assembly.</title>
        <authorList>
            <person name="Kang H."/>
            <person name="Kim H."/>
            <person name="Bae S."/>
            <person name="Joh K."/>
        </authorList>
    </citation>
    <scope>NUCLEOTIDE SEQUENCE [LARGE SCALE GENOMIC DNA]</scope>
    <source>
        <strain evidence="1 2">HMF5036</strain>
    </source>
</reference>
<accession>A0A939GBA5</accession>
<dbReference type="AlphaFoldDB" id="A0A939GBA5"/>
<dbReference type="RefSeq" id="WP_207337193.1">
    <property type="nucleotide sequence ID" value="NZ_JAFMYU010000018.1"/>
</dbReference>
<protein>
    <submittedName>
        <fullName evidence="1">Uncharacterized protein</fullName>
    </submittedName>
</protein>
<dbReference type="EMBL" id="JAFMYU010000018">
    <property type="protein sequence ID" value="MBO0933228.1"/>
    <property type="molecule type" value="Genomic_DNA"/>
</dbReference>
<evidence type="ECO:0000313" key="2">
    <source>
        <dbReference type="Proteomes" id="UP000664795"/>
    </source>
</evidence>
<comment type="caution">
    <text evidence="1">The sequence shown here is derived from an EMBL/GenBank/DDBJ whole genome shotgun (WGS) entry which is preliminary data.</text>
</comment>
<sequence length="162" mass="18319">MERVTHLVDTYLKSRMAILRKLDDGALSVGDLALWLNSTPYKVLLRKRNPNSWRPTELEQLATALDQSSTTIRSLRYLADHLLQLPNPVLRQLLKKTQLNRVKLRDRDADADRWRQNELMLLDSALRCYKASAPLCIAAGSTTVASDLAAREPIVISIQLTA</sequence>
<name>A0A939GBA5_9BACT</name>